<dbReference type="PROSITE" id="PS00195">
    <property type="entry name" value="GLUTAREDOXIN_1"/>
    <property type="match status" value="1"/>
</dbReference>
<accession>A0A150QBH4</accession>
<keyword evidence="4" id="KW-1015">Disulfide bond</keyword>
<gene>
    <name evidence="9" type="ORF">BE15_41215</name>
</gene>
<evidence type="ECO:0000256" key="1">
    <source>
        <dbReference type="ARBA" id="ARBA00005791"/>
    </source>
</evidence>
<dbReference type="EMBL" id="JEMA01000838">
    <property type="protein sequence ID" value="KYF65354.1"/>
    <property type="molecule type" value="Genomic_DNA"/>
</dbReference>
<feature type="signal peptide" evidence="7">
    <location>
        <begin position="1"/>
        <end position="22"/>
    </location>
</feature>
<dbReference type="GO" id="GO:0016491">
    <property type="term" value="F:oxidoreductase activity"/>
    <property type="evidence" value="ECO:0007669"/>
    <property type="project" value="UniProtKB-KW"/>
</dbReference>
<dbReference type="InterPro" id="IPR013766">
    <property type="entry name" value="Thioredoxin_domain"/>
</dbReference>
<feature type="region of interest" description="Disordered" evidence="6">
    <location>
        <begin position="466"/>
        <end position="491"/>
    </location>
</feature>
<comment type="similarity">
    <text evidence="1">Belongs to the thioredoxin family. DsbA subfamily.</text>
</comment>
<keyword evidence="5" id="KW-0676">Redox-active center</keyword>
<evidence type="ECO:0000313" key="10">
    <source>
        <dbReference type="Proteomes" id="UP000075260"/>
    </source>
</evidence>
<evidence type="ECO:0000259" key="8">
    <source>
        <dbReference type="PROSITE" id="PS51352"/>
    </source>
</evidence>
<name>A0A150QBH4_SORCE</name>
<dbReference type="InterPro" id="IPR001853">
    <property type="entry name" value="DSBA-like_thioredoxin_dom"/>
</dbReference>
<feature type="domain" description="Thioredoxin" evidence="8">
    <location>
        <begin position="469"/>
        <end position="653"/>
    </location>
</feature>
<evidence type="ECO:0000256" key="2">
    <source>
        <dbReference type="ARBA" id="ARBA00022729"/>
    </source>
</evidence>
<protein>
    <recommendedName>
        <fullName evidence="8">Thioredoxin domain-containing protein</fullName>
    </recommendedName>
</protein>
<sequence length="656" mass="69916">MLRRAIAAVAWLSLLFALSCSSALPPSPPGTPQPAEAGGAPPGPKAPGDELMVAEGDPGPVPVTRADPARGSRLAPVTIVVFSDFECPFCKHLGGTLRQLEQRYGPEQLRVVWKNFPLAFHRQARPTAEAAMAVFAHAGPGGFWAFHDAIFAADERLSPEIEAAALRRAGVTPGQIQQLVQQSGAARKVEADMALAARLGVNGTPASFVNGVLVVGAQPAERFAEIIDAQLAAARELRAAGTRPEQVYAALAAKNFAAPAEEPEDEEEDVSSVVHLVPVGDSPVRGKDTALVTMVMFSDYQCPFCRRVTPTIEKLAAQYGDKLRVVWKDNPLPFHPRAEPAAELAREARAQKGDAAFWQANDRLLAGEAALDDASLEAVAADLQLNVAAAKRAIASRKHAAKIEADVELADDLGASGTPHFFINGRRLIGAQPIEKFQAIIDEEIAKAEAMVVEGTPRAGVYEAVQKQAVPPEPPPRVSVPPPSREHPGKGAAAGKVVIQMFSDFQCPYCARGAATMDELLKAFPGKVRVVFRHLPLPFHPEAQLAAEAAMEAMAQQGPAGFWKMHDRLFKDNAASNLDRAALEQHAASLGLNAARFTRALDERTHRAAVEADMQVAKSAGITGTPGFVINGYLVSGAQPLAKFKKVVRRALVEAK</sequence>
<dbReference type="PROSITE" id="PS51352">
    <property type="entry name" value="THIOREDOXIN_2"/>
    <property type="match status" value="3"/>
</dbReference>
<dbReference type="PROSITE" id="PS51257">
    <property type="entry name" value="PROKAR_LIPOPROTEIN"/>
    <property type="match status" value="1"/>
</dbReference>
<dbReference type="InterPro" id="IPR012336">
    <property type="entry name" value="Thioredoxin-like_fold"/>
</dbReference>
<dbReference type="PANTHER" id="PTHR13887:SF14">
    <property type="entry name" value="DISULFIDE BOND FORMATION PROTEIN D"/>
    <property type="match status" value="1"/>
</dbReference>
<keyword evidence="3" id="KW-0560">Oxidoreductase</keyword>
<dbReference type="InterPro" id="IPR011767">
    <property type="entry name" value="GLR_AS"/>
</dbReference>
<feature type="domain" description="Thioredoxin" evidence="8">
    <location>
        <begin position="247"/>
        <end position="446"/>
    </location>
</feature>
<evidence type="ECO:0000256" key="3">
    <source>
        <dbReference type="ARBA" id="ARBA00023002"/>
    </source>
</evidence>
<feature type="chain" id="PRO_5007566754" description="Thioredoxin domain-containing protein" evidence="7">
    <location>
        <begin position="23"/>
        <end position="656"/>
    </location>
</feature>
<dbReference type="SUPFAM" id="SSF52833">
    <property type="entry name" value="Thioredoxin-like"/>
    <property type="match status" value="3"/>
</dbReference>
<feature type="region of interest" description="Disordered" evidence="6">
    <location>
        <begin position="25"/>
        <end position="67"/>
    </location>
</feature>
<evidence type="ECO:0000256" key="5">
    <source>
        <dbReference type="ARBA" id="ARBA00023284"/>
    </source>
</evidence>
<dbReference type="PANTHER" id="PTHR13887">
    <property type="entry name" value="GLUTATHIONE S-TRANSFERASE KAPPA"/>
    <property type="match status" value="1"/>
</dbReference>
<dbReference type="AlphaFoldDB" id="A0A150QBH4"/>
<evidence type="ECO:0000256" key="6">
    <source>
        <dbReference type="SAM" id="MobiDB-lite"/>
    </source>
</evidence>
<evidence type="ECO:0000256" key="4">
    <source>
        <dbReference type="ARBA" id="ARBA00023157"/>
    </source>
</evidence>
<comment type="caution">
    <text evidence="9">The sequence shown here is derived from an EMBL/GenBank/DDBJ whole genome shotgun (WGS) entry which is preliminary data.</text>
</comment>
<dbReference type="InterPro" id="IPR036249">
    <property type="entry name" value="Thioredoxin-like_sf"/>
</dbReference>
<feature type="compositionally biased region" description="Pro residues" evidence="6">
    <location>
        <begin position="471"/>
        <end position="483"/>
    </location>
</feature>
<evidence type="ECO:0000313" key="9">
    <source>
        <dbReference type="EMBL" id="KYF65354.1"/>
    </source>
</evidence>
<dbReference type="OrthoDB" id="9784686at2"/>
<keyword evidence="2 7" id="KW-0732">Signal</keyword>
<evidence type="ECO:0000256" key="7">
    <source>
        <dbReference type="SAM" id="SignalP"/>
    </source>
</evidence>
<dbReference type="Pfam" id="PF13462">
    <property type="entry name" value="Thioredoxin_4"/>
    <property type="match status" value="2"/>
</dbReference>
<dbReference type="RefSeq" id="WP_061611166.1">
    <property type="nucleotide sequence ID" value="NZ_JEMA01000838.1"/>
</dbReference>
<dbReference type="Proteomes" id="UP000075260">
    <property type="component" value="Unassembled WGS sequence"/>
</dbReference>
<organism evidence="9 10">
    <name type="scientific">Sorangium cellulosum</name>
    <name type="common">Polyangium cellulosum</name>
    <dbReference type="NCBI Taxonomy" id="56"/>
    <lineage>
        <taxon>Bacteria</taxon>
        <taxon>Pseudomonadati</taxon>
        <taxon>Myxococcota</taxon>
        <taxon>Polyangia</taxon>
        <taxon>Polyangiales</taxon>
        <taxon>Polyangiaceae</taxon>
        <taxon>Sorangium</taxon>
    </lineage>
</organism>
<feature type="domain" description="Thioredoxin" evidence="8">
    <location>
        <begin position="40"/>
        <end position="232"/>
    </location>
</feature>
<dbReference type="Pfam" id="PF01323">
    <property type="entry name" value="DSBA"/>
    <property type="match status" value="1"/>
</dbReference>
<dbReference type="Gene3D" id="3.40.30.10">
    <property type="entry name" value="Glutaredoxin"/>
    <property type="match status" value="3"/>
</dbReference>
<reference evidence="9 10" key="1">
    <citation type="submission" date="2014-02" db="EMBL/GenBank/DDBJ databases">
        <title>The small core and large imbalanced accessory genome model reveals a collaborative survival strategy of Sorangium cellulosum strains in nature.</title>
        <authorList>
            <person name="Han K."/>
            <person name="Peng R."/>
            <person name="Blom J."/>
            <person name="Li Y.-Z."/>
        </authorList>
    </citation>
    <scope>NUCLEOTIDE SEQUENCE [LARGE SCALE GENOMIC DNA]</scope>
    <source>
        <strain evidence="9 10">So0008-312</strain>
    </source>
</reference>
<proteinExistence type="inferred from homology"/>